<name>A0A6G1HFE7_9PEZI</name>
<dbReference type="Proteomes" id="UP000800041">
    <property type="component" value="Unassembled WGS sequence"/>
</dbReference>
<gene>
    <name evidence="1" type="ORF">K402DRAFT_450076</name>
</gene>
<accession>A0A6G1HFE7</accession>
<evidence type="ECO:0000313" key="1">
    <source>
        <dbReference type="EMBL" id="KAF1991903.1"/>
    </source>
</evidence>
<protein>
    <submittedName>
        <fullName evidence="1">Uncharacterized protein</fullName>
    </submittedName>
</protein>
<dbReference type="EMBL" id="ML977138">
    <property type="protein sequence ID" value="KAF1991903.1"/>
    <property type="molecule type" value="Genomic_DNA"/>
</dbReference>
<organism evidence="1 2">
    <name type="scientific">Aulographum hederae CBS 113979</name>
    <dbReference type="NCBI Taxonomy" id="1176131"/>
    <lineage>
        <taxon>Eukaryota</taxon>
        <taxon>Fungi</taxon>
        <taxon>Dikarya</taxon>
        <taxon>Ascomycota</taxon>
        <taxon>Pezizomycotina</taxon>
        <taxon>Dothideomycetes</taxon>
        <taxon>Pleosporomycetidae</taxon>
        <taxon>Aulographales</taxon>
        <taxon>Aulographaceae</taxon>
    </lineage>
</organism>
<evidence type="ECO:0000313" key="2">
    <source>
        <dbReference type="Proteomes" id="UP000800041"/>
    </source>
</evidence>
<reference evidence="1" key="1">
    <citation type="journal article" date="2020" name="Stud. Mycol.">
        <title>101 Dothideomycetes genomes: a test case for predicting lifestyles and emergence of pathogens.</title>
        <authorList>
            <person name="Haridas S."/>
            <person name="Albert R."/>
            <person name="Binder M."/>
            <person name="Bloem J."/>
            <person name="Labutti K."/>
            <person name="Salamov A."/>
            <person name="Andreopoulos B."/>
            <person name="Baker S."/>
            <person name="Barry K."/>
            <person name="Bills G."/>
            <person name="Bluhm B."/>
            <person name="Cannon C."/>
            <person name="Castanera R."/>
            <person name="Culley D."/>
            <person name="Daum C."/>
            <person name="Ezra D."/>
            <person name="Gonzalez J."/>
            <person name="Henrissat B."/>
            <person name="Kuo A."/>
            <person name="Liang C."/>
            <person name="Lipzen A."/>
            <person name="Lutzoni F."/>
            <person name="Magnuson J."/>
            <person name="Mondo S."/>
            <person name="Nolan M."/>
            <person name="Ohm R."/>
            <person name="Pangilinan J."/>
            <person name="Park H.-J."/>
            <person name="Ramirez L."/>
            <person name="Alfaro M."/>
            <person name="Sun H."/>
            <person name="Tritt A."/>
            <person name="Yoshinaga Y."/>
            <person name="Zwiers L.-H."/>
            <person name="Turgeon B."/>
            <person name="Goodwin S."/>
            <person name="Spatafora J."/>
            <person name="Crous P."/>
            <person name="Grigoriev I."/>
        </authorList>
    </citation>
    <scope>NUCLEOTIDE SEQUENCE</scope>
    <source>
        <strain evidence="1">CBS 113979</strain>
    </source>
</reference>
<proteinExistence type="predicted"/>
<keyword evidence="2" id="KW-1185">Reference proteome</keyword>
<sequence length="418" mass="45390">MRLKVSHQLWNTSRSVTADLSSNVFHMATRRLARKGPRIFTHSAAAKQARVLMPRASHRKGILALPRDSEKRNQKPETVKEAFPEANGRLDDMTRQASVAMLYRPSRSVANHACKSVASRSLTVRKRKRADEQPNGPWPMIASSTESRTWRLSEKTDACGLQANARLWAPPDAVIATSLCFQVQRLHHSPLSAESPSSCLLTHPVQGRAGQGTCELETGVVGYARDGRVADMDTAADVVWRLATIRGVKLSLEKGEVQSAARWLLVGIWGCLGRGLEPYSPDASQAPGSLLLIVALAIQNPRFWLGCGAGPRGFGDAGWGHAFPPLQSNHHPPRRPGKKKRLGGVGASLATVAAPVSRAVALSPVNVDVFLYLPQPALRRVLHLVLVVVYFRPPSQYHTGDGTLTRSSGRTLAAAVLL</sequence>
<dbReference type="AlphaFoldDB" id="A0A6G1HFE7"/>